<dbReference type="Proteomes" id="UP000243459">
    <property type="component" value="Chromosome 5"/>
</dbReference>
<sequence>MDGSMNGKMEMELLVGGCFNAGRLGIERSMKPAAVQADQMPASKYNSRNLTRVERLLRERELRRFNMSFNIVEAEPGGLEEVGPVLLLEQEMRPLDPPGDDVGSTPATTVM</sequence>
<accession>A0A5P1EYL2</accession>
<gene>
    <name evidence="2" type="ORF">A4U43_C05F20890</name>
</gene>
<feature type="region of interest" description="Disordered" evidence="1">
    <location>
        <begin position="92"/>
        <end position="111"/>
    </location>
</feature>
<reference evidence="3" key="1">
    <citation type="journal article" date="2017" name="Nat. Commun.">
        <title>The asparagus genome sheds light on the origin and evolution of a young Y chromosome.</title>
        <authorList>
            <person name="Harkess A."/>
            <person name="Zhou J."/>
            <person name="Xu C."/>
            <person name="Bowers J.E."/>
            <person name="Van der Hulst R."/>
            <person name="Ayyampalayam S."/>
            <person name="Mercati F."/>
            <person name="Riccardi P."/>
            <person name="McKain M.R."/>
            <person name="Kakrana A."/>
            <person name="Tang H."/>
            <person name="Ray J."/>
            <person name="Groenendijk J."/>
            <person name="Arikit S."/>
            <person name="Mathioni S.M."/>
            <person name="Nakano M."/>
            <person name="Shan H."/>
            <person name="Telgmann-Rauber A."/>
            <person name="Kanno A."/>
            <person name="Yue Z."/>
            <person name="Chen H."/>
            <person name="Li W."/>
            <person name="Chen Y."/>
            <person name="Xu X."/>
            <person name="Zhang Y."/>
            <person name="Luo S."/>
            <person name="Chen H."/>
            <person name="Gao J."/>
            <person name="Mao Z."/>
            <person name="Pires J.C."/>
            <person name="Luo M."/>
            <person name="Kudrna D."/>
            <person name="Wing R.A."/>
            <person name="Meyers B.C."/>
            <person name="Yi K."/>
            <person name="Kong H."/>
            <person name="Lavrijsen P."/>
            <person name="Sunseri F."/>
            <person name="Falavigna A."/>
            <person name="Ye Y."/>
            <person name="Leebens-Mack J.H."/>
            <person name="Chen G."/>
        </authorList>
    </citation>
    <scope>NUCLEOTIDE SEQUENCE [LARGE SCALE GENOMIC DNA]</scope>
    <source>
        <strain evidence="3">cv. DH0086</strain>
    </source>
</reference>
<organism evidence="2 3">
    <name type="scientific">Asparagus officinalis</name>
    <name type="common">Garden asparagus</name>
    <dbReference type="NCBI Taxonomy" id="4686"/>
    <lineage>
        <taxon>Eukaryota</taxon>
        <taxon>Viridiplantae</taxon>
        <taxon>Streptophyta</taxon>
        <taxon>Embryophyta</taxon>
        <taxon>Tracheophyta</taxon>
        <taxon>Spermatophyta</taxon>
        <taxon>Magnoliopsida</taxon>
        <taxon>Liliopsida</taxon>
        <taxon>Asparagales</taxon>
        <taxon>Asparagaceae</taxon>
        <taxon>Asparagoideae</taxon>
        <taxon>Asparagus</taxon>
    </lineage>
</organism>
<evidence type="ECO:0000256" key="1">
    <source>
        <dbReference type="SAM" id="MobiDB-lite"/>
    </source>
</evidence>
<keyword evidence="3" id="KW-1185">Reference proteome</keyword>
<dbReference type="AlphaFoldDB" id="A0A5P1EYL2"/>
<name>A0A5P1EYL2_ASPOF</name>
<evidence type="ECO:0000313" key="2">
    <source>
        <dbReference type="EMBL" id="ONK69250.1"/>
    </source>
</evidence>
<evidence type="ECO:0000313" key="3">
    <source>
        <dbReference type="Proteomes" id="UP000243459"/>
    </source>
</evidence>
<proteinExistence type="predicted"/>
<dbReference type="Gramene" id="ONK69250">
    <property type="protein sequence ID" value="ONK69250"/>
    <property type="gene ID" value="A4U43_C05F20890"/>
</dbReference>
<dbReference type="EMBL" id="CM007385">
    <property type="protein sequence ID" value="ONK69250.1"/>
    <property type="molecule type" value="Genomic_DNA"/>
</dbReference>
<protein>
    <submittedName>
        <fullName evidence="2">Uncharacterized protein</fullName>
    </submittedName>
</protein>